<gene>
    <name evidence="2" type="ORF">KIW84_020816</name>
</gene>
<reference evidence="2 3" key="1">
    <citation type="journal article" date="2022" name="Nat. Genet.">
        <title>Improved pea reference genome and pan-genome highlight genomic features and evolutionary characteristics.</title>
        <authorList>
            <person name="Yang T."/>
            <person name="Liu R."/>
            <person name="Luo Y."/>
            <person name="Hu S."/>
            <person name="Wang D."/>
            <person name="Wang C."/>
            <person name="Pandey M.K."/>
            <person name="Ge S."/>
            <person name="Xu Q."/>
            <person name="Li N."/>
            <person name="Li G."/>
            <person name="Huang Y."/>
            <person name="Saxena R.K."/>
            <person name="Ji Y."/>
            <person name="Li M."/>
            <person name="Yan X."/>
            <person name="He Y."/>
            <person name="Liu Y."/>
            <person name="Wang X."/>
            <person name="Xiang C."/>
            <person name="Varshney R.K."/>
            <person name="Ding H."/>
            <person name="Gao S."/>
            <person name="Zong X."/>
        </authorList>
    </citation>
    <scope>NUCLEOTIDE SEQUENCE [LARGE SCALE GENOMIC DNA]</scope>
    <source>
        <strain evidence="2 3">cv. Zhongwan 6</strain>
    </source>
</reference>
<sequence length="259" mass="30018">MHIPNIVERISFQGIDLFLNCITEYNEDLVKLFYTGVAKKFEGFRFTCNIGNNVVEVNDDVWKSLFEISLLSSPNDLKITDSAYASEYDFRTALNQMLRKLFSPEVVQSTLFHTNVTTARLYKTRQPVPDTNARPMEECDDDDDGDDDDDDDEDAYDVLEITLSTQSKKLEVLYELLVVFDNVKDNGNDLLPVVKFQGWESFFNRLQGPFFFNLVRELQLHFKSSLFQVTSFVFGKKIVIFKKLISKLVGHYWSGIRHE</sequence>
<name>A0A9D5B345_PEA</name>
<protein>
    <submittedName>
        <fullName evidence="2">Uncharacterized protein</fullName>
    </submittedName>
</protein>
<dbReference type="Gramene" id="Psat02G0081600-T1">
    <property type="protein sequence ID" value="KAI5433687.1"/>
    <property type="gene ID" value="KIW84_020816"/>
</dbReference>
<accession>A0A9D5B345</accession>
<dbReference type="EMBL" id="JAMSHJ010000002">
    <property type="protein sequence ID" value="KAI5433687.1"/>
    <property type="molecule type" value="Genomic_DNA"/>
</dbReference>
<feature type="compositionally biased region" description="Acidic residues" evidence="1">
    <location>
        <begin position="138"/>
        <end position="151"/>
    </location>
</feature>
<dbReference type="Proteomes" id="UP001058974">
    <property type="component" value="Chromosome 2"/>
</dbReference>
<evidence type="ECO:0000313" key="3">
    <source>
        <dbReference type="Proteomes" id="UP001058974"/>
    </source>
</evidence>
<dbReference type="AlphaFoldDB" id="A0A9D5B345"/>
<feature type="region of interest" description="Disordered" evidence="1">
    <location>
        <begin position="123"/>
        <end position="151"/>
    </location>
</feature>
<comment type="caution">
    <text evidence="2">The sequence shown here is derived from an EMBL/GenBank/DDBJ whole genome shotgun (WGS) entry which is preliminary data.</text>
</comment>
<organism evidence="2 3">
    <name type="scientific">Pisum sativum</name>
    <name type="common">Garden pea</name>
    <name type="synonym">Lathyrus oleraceus</name>
    <dbReference type="NCBI Taxonomy" id="3888"/>
    <lineage>
        <taxon>Eukaryota</taxon>
        <taxon>Viridiplantae</taxon>
        <taxon>Streptophyta</taxon>
        <taxon>Embryophyta</taxon>
        <taxon>Tracheophyta</taxon>
        <taxon>Spermatophyta</taxon>
        <taxon>Magnoliopsida</taxon>
        <taxon>eudicotyledons</taxon>
        <taxon>Gunneridae</taxon>
        <taxon>Pentapetalae</taxon>
        <taxon>rosids</taxon>
        <taxon>fabids</taxon>
        <taxon>Fabales</taxon>
        <taxon>Fabaceae</taxon>
        <taxon>Papilionoideae</taxon>
        <taxon>50 kb inversion clade</taxon>
        <taxon>NPAAA clade</taxon>
        <taxon>Hologalegina</taxon>
        <taxon>IRL clade</taxon>
        <taxon>Fabeae</taxon>
        <taxon>Lathyrus</taxon>
    </lineage>
</organism>
<keyword evidence="3" id="KW-1185">Reference proteome</keyword>
<evidence type="ECO:0000313" key="2">
    <source>
        <dbReference type="EMBL" id="KAI5433687.1"/>
    </source>
</evidence>
<proteinExistence type="predicted"/>
<evidence type="ECO:0000256" key="1">
    <source>
        <dbReference type="SAM" id="MobiDB-lite"/>
    </source>
</evidence>